<evidence type="ECO:0000256" key="6">
    <source>
        <dbReference type="ARBA" id="ARBA00023136"/>
    </source>
</evidence>
<feature type="transmembrane region" description="Helical" evidence="8">
    <location>
        <begin position="337"/>
        <end position="362"/>
    </location>
</feature>
<organism evidence="10 11">
    <name type="scientific">Lagenidium giganteum</name>
    <dbReference type="NCBI Taxonomy" id="4803"/>
    <lineage>
        <taxon>Eukaryota</taxon>
        <taxon>Sar</taxon>
        <taxon>Stramenopiles</taxon>
        <taxon>Oomycota</taxon>
        <taxon>Peronosporomycetes</taxon>
        <taxon>Pythiales</taxon>
        <taxon>Pythiaceae</taxon>
    </lineage>
</organism>
<accession>A0AAV2YQQ3</accession>
<dbReference type="Proteomes" id="UP001146120">
    <property type="component" value="Unassembled WGS sequence"/>
</dbReference>
<evidence type="ECO:0000313" key="11">
    <source>
        <dbReference type="Proteomes" id="UP001146120"/>
    </source>
</evidence>
<feature type="transmembrane region" description="Helical" evidence="8">
    <location>
        <begin position="399"/>
        <end position="418"/>
    </location>
</feature>
<name>A0AAV2YQQ3_9STRA</name>
<evidence type="ECO:0000256" key="3">
    <source>
        <dbReference type="ARBA" id="ARBA00022741"/>
    </source>
</evidence>
<dbReference type="PROSITE" id="PS00107">
    <property type="entry name" value="PROTEIN_KINASE_ATP"/>
    <property type="match status" value="1"/>
</dbReference>
<evidence type="ECO:0000313" key="10">
    <source>
        <dbReference type="EMBL" id="DAZ96325.1"/>
    </source>
</evidence>
<evidence type="ECO:0000256" key="2">
    <source>
        <dbReference type="ARBA" id="ARBA00022692"/>
    </source>
</evidence>
<dbReference type="InterPro" id="IPR013057">
    <property type="entry name" value="AA_transpt_TM"/>
</dbReference>
<dbReference type="PROSITE" id="PS00108">
    <property type="entry name" value="PROTEIN_KINASE_ST"/>
    <property type="match status" value="2"/>
</dbReference>
<reference evidence="10" key="1">
    <citation type="submission" date="2022-11" db="EMBL/GenBank/DDBJ databases">
        <authorList>
            <person name="Morgan W.R."/>
            <person name="Tartar A."/>
        </authorList>
    </citation>
    <scope>NUCLEOTIDE SEQUENCE</scope>
    <source>
        <strain evidence="10">ARSEF 373</strain>
    </source>
</reference>
<feature type="binding site" evidence="7">
    <location>
        <position position="26"/>
    </location>
    <ligand>
        <name>ATP</name>
        <dbReference type="ChEBI" id="CHEBI:30616"/>
    </ligand>
</feature>
<dbReference type="InterPro" id="IPR017441">
    <property type="entry name" value="Protein_kinase_ATP_BS"/>
</dbReference>
<evidence type="ECO:0000256" key="7">
    <source>
        <dbReference type="PROSITE-ProRule" id="PRU10141"/>
    </source>
</evidence>
<dbReference type="PROSITE" id="PS50011">
    <property type="entry name" value="PROTEIN_KINASE_DOM"/>
    <property type="match status" value="2"/>
</dbReference>
<feature type="transmembrane region" description="Helical" evidence="8">
    <location>
        <begin position="261"/>
        <end position="283"/>
    </location>
</feature>
<feature type="transmembrane region" description="Helical" evidence="8">
    <location>
        <begin position="438"/>
        <end position="458"/>
    </location>
</feature>
<dbReference type="SUPFAM" id="SSF56112">
    <property type="entry name" value="Protein kinase-like (PK-like)"/>
    <property type="match status" value="2"/>
</dbReference>
<feature type="transmembrane region" description="Helical" evidence="8">
    <location>
        <begin position="289"/>
        <end position="316"/>
    </location>
</feature>
<dbReference type="SMART" id="SM00220">
    <property type="entry name" value="S_TKc"/>
    <property type="match status" value="2"/>
</dbReference>
<dbReference type="CDD" id="cd05117">
    <property type="entry name" value="STKc_CAMK"/>
    <property type="match status" value="1"/>
</dbReference>
<keyword evidence="2 8" id="KW-0812">Transmembrane</keyword>
<evidence type="ECO:0000259" key="9">
    <source>
        <dbReference type="PROSITE" id="PS50011"/>
    </source>
</evidence>
<evidence type="ECO:0000256" key="1">
    <source>
        <dbReference type="ARBA" id="ARBA00004370"/>
    </source>
</evidence>
<evidence type="ECO:0000256" key="8">
    <source>
        <dbReference type="SAM" id="Phobius"/>
    </source>
</evidence>
<feature type="domain" description="Protein kinase" evidence="9">
    <location>
        <begin position="1"/>
        <end position="263"/>
    </location>
</feature>
<keyword evidence="4 7" id="KW-0067">ATP-binding</keyword>
<gene>
    <name evidence="10" type="ORF">N0F65_008449</name>
</gene>
<dbReference type="GO" id="GO:0016020">
    <property type="term" value="C:membrane"/>
    <property type="evidence" value="ECO:0007669"/>
    <property type="project" value="UniProtKB-SubCell"/>
</dbReference>
<keyword evidence="6 8" id="KW-0472">Membrane</keyword>
<dbReference type="Gene3D" id="3.30.200.20">
    <property type="entry name" value="Phosphorylase Kinase, domain 1"/>
    <property type="match status" value="1"/>
</dbReference>
<keyword evidence="5 8" id="KW-1133">Transmembrane helix</keyword>
<reference evidence="10" key="2">
    <citation type="journal article" date="2023" name="Microbiol Resour">
        <title>Decontamination and Annotation of the Draft Genome Sequence of the Oomycete Lagenidium giganteum ARSEF 373.</title>
        <authorList>
            <person name="Morgan W.R."/>
            <person name="Tartar A."/>
        </authorList>
    </citation>
    <scope>NUCLEOTIDE SEQUENCE</scope>
    <source>
        <strain evidence="10">ARSEF 373</strain>
    </source>
</reference>
<sequence>MVIGAGTTSKCYRCRRTTDARLFACKIIDKRRLAIDPVRRAEVTLQLRREVEVLKRLDHPHIAKLEDAFENETHIILVMELLEGGELFDAIIERGHLSEHEAHHVVRSVLSAVQYMHDQGVVHRDIKPENLLLTGARGALEVKIIDFGFSKLLGDGITTSSFLGTSGYLAPEILLHHPYTSAVDMWACGVLLYLLLSGRLPFAPSTQLLPHQKVSSLYNLTFPDKYWRGVSNPAKNLVKKLLVLNPKHRYTAKYLFTKDDAIVAFNLFCSVCGIGTLGMPANFARAGPYFGSFAMIFMGFANVYASVLVSKAMLVAPRSVKTFGDLGEWCMGSFGRYAVVISQMCVCLLVPCAFLVLGGNLLTDVFPTAFETETWIILMALMVLPVCLVPTLKEGATAAFVCCVGTIIADIIGIGMLFHGMKGHPAVPTPNVSLPQVASTFGNLALAYGAAVVIPALQRHHSQPERMPQVVAITMVVITVLFITLAWTGYASVGCQISGNLLFNIMPDPVTKLSSLGMKADFGAAVLAYLAMQLHITIAFAVLLHPAFYIAERMVLGMHKTIADDETLPYVSQDTPIDAAKRSSSVVSITKQEVSGDEQEEEYDELVEYKGTVVKLKYITLRIAIVVVLVVAAVLLKDKFVDFSDFIGAFADTTSCIILPIVFYIKRMGKKMPIAERIVAVIVVLTCTVLGAYVTYKTGKVIFAQGTADPNAPKFPFCKPEHQEKLPRWVMELLEGGELFDAIIERGHLSEHEAHHVVRSVLSAVQYMHDQGVVHRDIKPENLLLTGARGALEVKIIDFGFSKLLGDGITTSSFLGTSGYLAPEILLHHPYTSAVDMWACGVLLYLLLSGRLPFAPSTQLLPHQKVSSLYNLTFPDKYWRGVSNPAKNLVKKLLVLNPKHRYTAKVSKRGARCRWVVCITRSLTSLFMLCVSLLQDALEHVWLR</sequence>
<dbReference type="FunFam" id="1.10.510.10:FF:000571">
    <property type="entry name" value="Maternal embryonic leucine zipper kinase"/>
    <property type="match status" value="1"/>
</dbReference>
<feature type="transmembrane region" description="Helical" evidence="8">
    <location>
        <begin position="374"/>
        <end position="392"/>
    </location>
</feature>
<keyword evidence="11" id="KW-1185">Reference proteome</keyword>
<evidence type="ECO:0000256" key="5">
    <source>
        <dbReference type="ARBA" id="ARBA00022989"/>
    </source>
</evidence>
<keyword evidence="3 7" id="KW-0547">Nucleotide-binding</keyword>
<feature type="transmembrane region" description="Helical" evidence="8">
    <location>
        <begin position="643"/>
        <end position="665"/>
    </location>
</feature>
<feature type="transmembrane region" description="Helical" evidence="8">
    <location>
        <begin position="619"/>
        <end position="637"/>
    </location>
</feature>
<protein>
    <recommendedName>
        <fullName evidence="9">Protein kinase domain-containing protein</fullName>
    </recommendedName>
</protein>
<dbReference type="InterPro" id="IPR000719">
    <property type="entry name" value="Prot_kinase_dom"/>
</dbReference>
<comment type="subcellular location">
    <subcellularLocation>
        <location evidence="1">Membrane</location>
    </subcellularLocation>
</comment>
<comment type="caution">
    <text evidence="10">The sequence shown here is derived from an EMBL/GenBank/DDBJ whole genome shotgun (WGS) entry which is preliminary data.</text>
</comment>
<dbReference type="PANTHER" id="PTHR24347">
    <property type="entry name" value="SERINE/THREONINE-PROTEIN KINASE"/>
    <property type="match status" value="1"/>
</dbReference>
<feature type="transmembrane region" description="Helical" evidence="8">
    <location>
        <begin position="470"/>
        <end position="490"/>
    </location>
</feature>
<feature type="transmembrane region" description="Helical" evidence="8">
    <location>
        <begin position="526"/>
        <end position="551"/>
    </location>
</feature>
<proteinExistence type="predicted"/>
<feature type="domain" description="Protein kinase" evidence="9">
    <location>
        <begin position="641"/>
        <end position="916"/>
    </location>
</feature>
<dbReference type="Pfam" id="PF01490">
    <property type="entry name" value="Aa_trans"/>
    <property type="match status" value="1"/>
</dbReference>
<dbReference type="GO" id="GO:0005524">
    <property type="term" value="F:ATP binding"/>
    <property type="evidence" value="ECO:0007669"/>
    <property type="project" value="UniProtKB-UniRule"/>
</dbReference>
<evidence type="ECO:0000256" key="4">
    <source>
        <dbReference type="ARBA" id="ARBA00022840"/>
    </source>
</evidence>
<dbReference type="Pfam" id="PF00069">
    <property type="entry name" value="Pkinase"/>
    <property type="match status" value="2"/>
</dbReference>
<dbReference type="InterPro" id="IPR008271">
    <property type="entry name" value="Ser/Thr_kinase_AS"/>
</dbReference>
<feature type="transmembrane region" description="Helical" evidence="8">
    <location>
        <begin position="677"/>
        <end position="696"/>
    </location>
</feature>
<dbReference type="AlphaFoldDB" id="A0AAV2YQQ3"/>
<dbReference type="Gene3D" id="1.10.510.10">
    <property type="entry name" value="Transferase(Phosphotransferase) domain 1"/>
    <property type="match status" value="2"/>
</dbReference>
<dbReference type="InterPro" id="IPR011009">
    <property type="entry name" value="Kinase-like_dom_sf"/>
</dbReference>
<dbReference type="GO" id="GO:0004672">
    <property type="term" value="F:protein kinase activity"/>
    <property type="evidence" value="ECO:0007669"/>
    <property type="project" value="InterPro"/>
</dbReference>
<dbReference type="EMBL" id="DAKRPA010000171">
    <property type="protein sequence ID" value="DAZ96325.1"/>
    <property type="molecule type" value="Genomic_DNA"/>
</dbReference>